<protein>
    <submittedName>
        <fullName evidence="1">Uncharacterized protein</fullName>
    </submittedName>
</protein>
<organism evidence="1">
    <name type="scientific">marine sediment metagenome</name>
    <dbReference type="NCBI Taxonomy" id="412755"/>
    <lineage>
        <taxon>unclassified sequences</taxon>
        <taxon>metagenomes</taxon>
        <taxon>ecological metagenomes</taxon>
    </lineage>
</organism>
<evidence type="ECO:0000313" key="1">
    <source>
        <dbReference type="EMBL" id="KKK84647.1"/>
    </source>
</evidence>
<name>A0A0F8YT86_9ZZZZ</name>
<feature type="non-terminal residue" evidence="1">
    <location>
        <position position="414"/>
    </location>
</feature>
<comment type="caution">
    <text evidence="1">The sequence shown here is derived from an EMBL/GenBank/DDBJ whole genome shotgun (WGS) entry which is preliminary data.</text>
</comment>
<reference evidence="1" key="1">
    <citation type="journal article" date="2015" name="Nature">
        <title>Complex archaea that bridge the gap between prokaryotes and eukaryotes.</title>
        <authorList>
            <person name="Spang A."/>
            <person name="Saw J.H."/>
            <person name="Jorgensen S.L."/>
            <person name="Zaremba-Niedzwiedzka K."/>
            <person name="Martijn J."/>
            <person name="Lind A.E."/>
            <person name="van Eijk R."/>
            <person name="Schleper C."/>
            <person name="Guy L."/>
            <person name="Ettema T.J."/>
        </authorList>
    </citation>
    <scope>NUCLEOTIDE SEQUENCE</scope>
</reference>
<proteinExistence type="predicted"/>
<feature type="non-terminal residue" evidence="1">
    <location>
        <position position="1"/>
    </location>
</feature>
<dbReference type="AlphaFoldDB" id="A0A0F8YT86"/>
<accession>A0A0F8YT86</accession>
<sequence>GQTLDGLYLIKAILDTAPKVQFLHPNRDVSVPIGGKLDTRLRVSDDYGLAAVKFFLGPEGQPRPTAHAFGDVRDKKKKDLQRTIDIGGQYRDGDVLIYYAVATDGRNLGPLGGPQTTESARFKILVQDAAKVAAEKAKRYDQLRAKLLAILRAQETQRVDTEIAAKKLPDLVQVRSAAKRIVAGQQAIKTDILDVVDHFPFEPEMMTIQQALALLGNNEAAMAITQARVVAGLARMAGRTEACTALAGTQDKIIQSIQTLLAILPSLYKAEKAKTSAAGDDMPPEAREKLSALKASLEQFIEDQRKIIEASERLTKRPVDNFTTEDEKLLKDLELAQDKWEKFLNEKFADFSKMAQQDFSKPSMLKELISVKTDVTMAKDALKKKATEIATAIEDNGIENAKTLTANIEKWLQH</sequence>
<gene>
    <name evidence="1" type="ORF">LCGC14_2781250</name>
</gene>
<dbReference type="EMBL" id="LAZR01051678">
    <property type="protein sequence ID" value="KKK84647.1"/>
    <property type="molecule type" value="Genomic_DNA"/>
</dbReference>